<dbReference type="Gene3D" id="2.60.120.200">
    <property type="match status" value="1"/>
</dbReference>
<comment type="subcellular location">
    <subcellularLocation>
        <location evidence="1">Cell envelope</location>
    </subcellularLocation>
</comment>
<dbReference type="CDD" id="cd08023">
    <property type="entry name" value="GH16_laminarinase_like"/>
    <property type="match status" value="1"/>
</dbReference>
<dbReference type="EMBL" id="CAEZXL010000003">
    <property type="protein sequence ID" value="CAB4678102.1"/>
    <property type="molecule type" value="Genomic_DNA"/>
</dbReference>
<accession>A0A6J6MW84</accession>
<dbReference type="GO" id="GO:0005975">
    <property type="term" value="P:carbohydrate metabolic process"/>
    <property type="evidence" value="ECO:0007669"/>
    <property type="project" value="InterPro"/>
</dbReference>
<dbReference type="SUPFAM" id="SSF49899">
    <property type="entry name" value="Concanavalin A-like lectins/glucanases"/>
    <property type="match status" value="1"/>
</dbReference>
<organism evidence="3">
    <name type="scientific">freshwater metagenome</name>
    <dbReference type="NCBI Taxonomy" id="449393"/>
    <lineage>
        <taxon>unclassified sequences</taxon>
        <taxon>metagenomes</taxon>
        <taxon>ecological metagenomes</taxon>
    </lineage>
</organism>
<name>A0A6J6MW84_9ZZZZ</name>
<dbReference type="InterPro" id="IPR013320">
    <property type="entry name" value="ConA-like_dom_sf"/>
</dbReference>
<dbReference type="AlphaFoldDB" id="A0A6J6MW84"/>
<dbReference type="GO" id="GO:0030313">
    <property type="term" value="C:cell envelope"/>
    <property type="evidence" value="ECO:0007669"/>
    <property type="project" value="UniProtKB-SubCell"/>
</dbReference>
<evidence type="ECO:0000259" key="2">
    <source>
        <dbReference type="PROSITE" id="PS51762"/>
    </source>
</evidence>
<protein>
    <submittedName>
        <fullName evidence="3">Unannotated protein</fullName>
    </submittedName>
</protein>
<reference evidence="3" key="1">
    <citation type="submission" date="2020-05" db="EMBL/GenBank/DDBJ databases">
        <authorList>
            <person name="Chiriac C."/>
            <person name="Salcher M."/>
            <person name="Ghai R."/>
            <person name="Kavagutti S V."/>
        </authorList>
    </citation>
    <scope>NUCLEOTIDE SEQUENCE</scope>
</reference>
<evidence type="ECO:0000313" key="3">
    <source>
        <dbReference type="EMBL" id="CAB4678102.1"/>
    </source>
</evidence>
<dbReference type="Gene3D" id="2.60.40.4270">
    <property type="entry name" value="Listeria-Bacteroides repeat domain"/>
    <property type="match status" value="1"/>
</dbReference>
<dbReference type="InterPro" id="IPR042229">
    <property type="entry name" value="Listeria/Bacterioides_rpt_sf"/>
</dbReference>
<dbReference type="PANTHER" id="PTHR10963:SF60">
    <property type="entry name" value="GRAM-NEGATIVE BACTERIA-BINDING PROTEIN 1-RELATED"/>
    <property type="match status" value="1"/>
</dbReference>
<dbReference type="Pfam" id="PF09479">
    <property type="entry name" value="Flg_new"/>
    <property type="match status" value="1"/>
</dbReference>
<feature type="domain" description="GH16" evidence="2">
    <location>
        <begin position="101"/>
        <end position="380"/>
    </location>
</feature>
<dbReference type="Pfam" id="PF00722">
    <property type="entry name" value="Glyco_hydro_16"/>
    <property type="match status" value="1"/>
</dbReference>
<dbReference type="InterPro" id="IPR000757">
    <property type="entry name" value="Beta-glucanase-like"/>
</dbReference>
<dbReference type="InterPro" id="IPR050546">
    <property type="entry name" value="Glycosyl_Hydrlase_16"/>
</dbReference>
<proteinExistence type="predicted"/>
<sequence length="387" mass="42102">MKVKTIGFVTAVLLALAAFSAPSLTNPATASTTSFTVTFDANGGSGVMPKQVIPTKGKALLSVRYVRDSHLFIGWSINRTGVVKYQNGAVIKPKSKLTLYAQWKTTVTRPVLVGYQLGKLLWSDSFTGPNGDLIDSTNWTARYCGHSNDNGGGTCHNSEKQWYTPDAIRLDGTAQGNAVITTKKVTVAPTNAGSCLSAPCSFTSGRFDTQKKVSFKYGYIETRIKMPAGGANWPAFWALGDSMSDVGWPLAGEIDIAEQGGNLPMRNSAAVHFSKTNQATCCANHEYVSGEEKNFTNYQSGFHTYGLAWLPDRLEFYIDREVFWTVTPTNVHGYWSFNKPFFLILNNAVGGSGGFGGNYTGWSESKTIIDYVHAWELNGQGSVVKKP</sequence>
<dbReference type="GO" id="GO:0004553">
    <property type="term" value="F:hydrolase activity, hydrolyzing O-glycosyl compounds"/>
    <property type="evidence" value="ECO:0007669"/>
    <property type="project" value="InterPro"/>
</dbReference>
<gene>
    <name evidence="3" type="ORF">UFOPK2373_00055</name>
</gene>
<dbReference type="InterPro" id="IPR013378">
    <property type="entry name" value="InlB-like_B-rpt"/>
</dbReference>
<evidence type="ECO:0000256" key="1">
    <source>
        <dbReference type="ARBA" id="ARBA00004196"/>
    </source>
</evidence>
<dbReference type="PROSITE" id="PS51762">
    <property type="entry name" value="GH16_2"/>
    <property type="match status" value="1"/>
</dbReference>
<dbReference type="PANTHER" id="PTHR10963">
    <property type="entry name" value="GLYCOSYL HYDROLASE-RELATED"/>
    <property type="match status" value="1"/>
</dbReference>